<keyword evidence="3" id="KW-1133">Transmembrane helix</keyword>
<evidence type="ECO:0000256" key="4">
    <source>
        <dbReference type="SAM" id="SignalP"/>
    </source>
</evidence>
<feature type="signal peptide" evidence="4">
    <location>
        <begin position="1"/>
        <end position="32"/>
    </location>
</feature>
<dbReference type="InterPro" id="IPR000772">
    <property type="entry name" value="Ricin_B_lectin"/>
</dbReference>
<keyword evidence="3" id="KW-0472">Membrane</keyword>
<feature type="chain" id="PRO_5046500699" evidence="4">
    <location>
        <begin position="33"/>
        <end position="1525"/>
    </location>
</feature>
<dbReference type="SUPFAM" id="SSF50370">
    <property type="entry name" value="Ricin B-like lectins"/>
    <property type="match status" value="2"/>
</dbReference>
<evidence type="ECO:0000313" key="6">
    <source>
        <dbReference type="EMBL" id="MBC5786994.1"/>
    </source>
</evidence>
<comment type="caution">
    <text evidence="6">The sequence shown here is derived from an EMBL/GenBank/DDBJ whole genome shotgun (WGS) entry which is preliminary data.</text>
</comment>
<evidence type="ECO:0000256" key="1">
    <source>
        <dbReference type="SAM" id="Coils"/>
    </source>
</evidence>
<dbReference type="RefSeq" id="WP_186996156.1">
    <property type="nucleotide sequence ID" value="NZ_JACOQK010000001.1"/>
</dbReference>
<dbReference type="Gene3D" id="1.20.1270.90">
    <property type="entry name" value="AF1782-like"/>
    <property type="match status" value="5"/>
</dbReference>
<dbReference type="InterPro" id="IPR012878">
    <property type="entry name" value="Beta-AFase-like_GH127_cat"/>
</dbReference>
<proteinExistence type="predicted"/>
<feature type="domain" description="Ricin B lectin" evidence="5">
    <location>
        <begin position="845"/>
        <end position="978"/>
    </location>
</feature>
<feature type="coiled-coil region" evidence="1">
    <location>
        <begin position="1296"/>
        <end position="1344"/>
    </location>
</feature>
<keyword evidence="6" id="KW-0378">Hydrolase</keyword>
<dbReference type="PANTHER" id="PTHR43465:SF2">
    <property type="entry name" value="DUF1680 DOMAIN PROTEIN (AFU_ORTHOLOGUE AFUA_1G08910)"/>
    <property type="match status" value="1"/>
</dbReference>
<evidence type="ECO:0000313" key="7">
    <source>
        <dbReference type="Proteomes" id="UP000649151"/>
    </source>
</evidence>
<evidence type="ECO:0000256" key="2">
    <source>
        <dbReference type="SAM" id="MobiDB-lite"/>
    </source>
</evidence>
<keyword evidence="3" id="KW-0812">Transmembrane</keyword>
<protein>
    <submittedName>
        <fullName evidence="6">Glycoside hydrolase family 127 protein</fullName>
    </submittedName>
</protein>
<dbReference type="InterPro" id="IPR035992">
    <property type="entry name" value="Ricin_B-like_lectins"/>
</dbReference>
<sequence>MKRFKSVSKRIAATLVTMAMTATMLPVIPISAQENDSVLDTTAQYYLVNKATGQTLERTLDTSYAPPREDIYILVTNEKSDSNNNQKWMIAPNGGKGYRISCIEGNNVGIHKTGEAFEDIPGANNVVGVENNSAPMQTWEMERTEDGYYTFCNTYNQDASTYDKPQYLSSTSKEYLGTEGSYYIAATAENNSDNTLWKLEKVEGTGYPDLEPLEPFEPVENKVDDVQTMLDEGSVKLEGVTDKAALLTQNEELKKLDWKRLVDPFRYKQDTNPETWQNWRGEFWGKYVRGACFTYAYTQDEELYKMIEDTVRDLLTTQEPSGRISSNATDNELGTRDIWNRKYVMLGLESFLEISKEEELSNQVMEALCRHADQMLTILGPKSEGKTPVVETGDWNGLSSASILEPMVNLYRMTGYQRYLDFCTEIVDVGFTRVGINLIDLAIEGEKLPSEYMTNQTKAYELTSCFEGLVEYYRVTGIEKYRTACLNYYRLVSENELTVAGSGGGSGSGSDYSYPNPGGEEQWNHMAVNQTDSSIQHMQETCITVTWMKYCFQVLRLAGDAKIADDIELSAYNALIGSMKLYGAETADYPFLFDYFSRLNGTRLNAGGGAIFSVADGQPIGSCCSANGDSGTGLLPYMQLLTTESGVVFNLYNPGSLQAVTPSGKAVEFAVDTVYPKEGNIKITVTPEQAEQFAVSLRIPTWSNETTLTVNGETITATPGEYAIINREWTAGDTIELTLDMRTRIINDLKGVGKVALQRGPITLARDVRFGENIDMPVSIATDKDGFAIVTPVDTEVPCNMAFSVATTDGGSFTVMDYASAGQTWDNNSRYATWLQTAMDTGITEGVEYGLESKNSGLMMSVTLSNNNVERGTELTDPIPDNQIWKFQKSGEYYQIVNPATGKVLAYDTSASSSNGANVLVQDNTGADNQLWNVFSTQQGYITIASKVNHCLVSEAGDSNNIHLWEDVANPMQSWKLISTETPTVDKSALENLYNSLKDTDLSQYKDGSAKDTFKAELEKAATLLGSDTATQDEINNAVTRLQTAFDALEKKPVDKHILQYVIEQAIAKKDTDEYKNVIPAVKESYDKALEEAQAVYNDPNASQEEVNQAYAEMIKQIQNLNKQAGDKTELQALYDQVKDTDLDQYLDGETKENFKTALEAAKDVLDDENALVKDVETAYNNLKASYEALEKKPIGEVDKTILEKVIAEANRLKGTDEYKNAIPSVQQSFDKALEEAQNVYDNPSATQEEVNTAWQTLLKEIHKLGFQKGDKTALQELYNQVKDTDLSQYRDGAAKENFKTALANAETVLADEEAMQKEIDKAYNDLKAAYEALEKLADKSQLKELLDECAGYQKEEYTPATWEVFAGIQEKAQEVYENANASQEEINAAIDELLSGMLQLRFKADKSILETVIKVAGEIDGSSYTAESYGILQAAVAKANEVMADENASQEEVDAATTRVQEAMKGLVTVETPAENNHADGTQTGQESTTPKANTAKTGDFAPIAGLAAITLAGAALLLTRKKK</sequence>
<feature type="coiled-coil region" evidence="1">
    <location>
        <begin position="1159"/>
        <end position="1193"/>
    </location>
</feature>
<keyword evidence="7" id="KW-1185">Reference proteome</keyword>
<dbReference type="EMBL" id="JACOQK010000001">
    <property type="protein sequence ID" value="MBC5786994.1"/>
    <property type="molecule type" value="Genomic_DNA"/>
</dbReference>
<dbReference type="Pfam" id="PF07944">
    <property type="entry name" value="Beta-AFase-like_GH127_cat"/>
    <property type="match status" value="1"/>
</dbReference>
<dbReference type="SUPFAM" id="SSF48208">
    <property type="entry name" value="Six-hairpin glycosidases"/>
    <property type="match status" value="1"/>
</dbReference>
<dbReference type="InterPro" id="IPR009063">
    <property type="entry name" value="Ig/albumin-bd_sf"/>
</dbReference>
<accession>A0ABR7IPD8</accession>
<name>A0ABR7IPD8_9CLOT</name>
<keyword evidence="4" id="KW-0732">Signal</keyword>
<dbReference type="Proteomes" id="UP000649151">
    <property type="component" value="Unassembled WGS sequence"/>
</dbReference>
<dbReference type="InterPro" id="IPR049174">
    <property type="entry name" value="Beta-AFase-like"/>
</dbReference>
<dbReference type="CDD" id="cd00161">
    <property type="entry name" value="beta-trefoil_Ricin-like"/>
    <property type="match status" value="2"/>
</dbReference>
<dbReference type="InterPro" id="IPR008928">
    <property type="entry name" value="6-hairpin_glycosidase_sf"/>
</dbReference>
<dbReference type="SMART" id="SM00458">
    <property type="entry name" value="RICIN"/>
    <property type="match status" value="1"/>
</dbReference>
<gene>
    <name evidence="6" type="ORF">H8Z77_03010</name>
</gene>
<dbReference type="Gene3D" id="2.80.10.50">
    <property type="match status" value="2"/>
</dbReference>
<feature type="region of interest" description="Disordered" evidence="2">
    <location>
        <begin position="1473"/>
        <end position="1494"/>
    </location>
</feature>
<dbReference type="PANTHER" id="PTHR43465">
    <property type="entry name" value="DUF1680 DOMAIN PROTEIN (AFU_ORTHOLOGUE AFUA_1G08910)"/>
    <property type="match status" value="1"/>
</dbReference>
<dbReference type="Pfam" id="PF14200">
    <property type="entry name" value="RicinB_lectin_2"/>
    <property type="match status" value="1"/>
</dbReference>
<dbReference type="PROSITE" id="PS50231">
    <property type="entry name" value="RICIN_B_LECTIN"/>
    <property type="match status" value="1"/>
</dbReference>
<dbReference type="InterPro" id="IPR049046">
    <property type="entry name" value="Beta-AFase-like_GH127_middle"/>
</dbReference>
<evidence type="ECO:0000256" key="3">
    <source>
        <dbReference type="SAM" id="Phobius"/>
    </source>
</evidence>
<dbReference type="GO" id="GO:0016787">
    <property type="term" value="F:hydrolase activity"/>
    <property type="evidence" value="ECO:0007669"/>
    <property type="project" value="UniProtKB-KW"/>
</dbReference>
<dbReference type="SUPFAM" id="SSF46997">
    <property type="entry name" value="Bacterial immunoglobulin/albumin-binding domains"/>
    <property type="match status" value="1"/>
</dbReference>
<feature type="compositionally biased region" description="Polar residues" evidence="2">
    <location>
        <begin position="1480"/>
        <end position="1494"/>
    </location>
</feature>
<keyword evidence="1" id="KW-0175">Coiled coil</keyword>
<organism evidence="6 7">
    <name type="scientific">Clostridium facile</name>
    <dbReference type="NCBI Taxonomy" id="2763035"/>
    <lineage>
        <taxon>Bacteria</taxon>
        <taxon>Bacillati</taxon>
        <taxon>Bacillota</taxon>
        <taxon>Clostridia</taxon>
        <taxon>Eubacteriales</taxon>
        <taxon>Clostridiaceae</taxon>
        <taxon>Clostridium</taxon>
    </lineage>
</organism>
<reference evidence="6 7" key="1">
    <citation type="submission" date="2020-08" db="EMBL/GenBank/DDBJ databases">
        <title>Genome public.</title>
        <authorList>
            <person name="Liu C."/>
            <person name="Sun Q."/>
        </authorList>
    </citation>
    <scope>NUCLEOTIDE SEQUENCE [LARGE SCALE GENOMIC DNA]</scope>
    <source>
        <strain evidence="6 7">NSJ-27</strain>
    </source>
</reference>
<dbReference type="Pfam" id="PF07554">
    <property type="entry name" value="FIVAR"/>
    <property type="match status" value="7"/>
</dbReference>
<dbReference type="Pfam" id="PF20736">
    <property type="entry name" value="Glyco_hydro127M"/>
    <property type="match status" value="1"/>
</dbReference>
<evidence type="ECO:0000259" key="5">
    <source>
        <dbReference type="SMART" id="SM00458"/>
    </source>
</evidence>
<feature type="transmembrane region" description="Helical" evidence="3">
    <location>
        <begin position="1502"/>
        <end position="1521"/>
    </location>
</feature>
<dbReference type="Gene3D" id="1.20.1270.70">
    <property type="entry name" value="Designed single chain three-helix bundle"/>
    <property type="match status" value="2"/>
</dbReference>